<accession>A0ABP8QP47</accession>
<comment type="caution">
    <text evidence="3">The sequence shown here is derived from an EMBL/GenBank/DDBJ whole genome shotgun (WGS) entry which is preliminary data.</text>
</comment>
<keyword evidence="4" id="KW-1185">Reference proteome</keyword>
<dbReference type="Proteomes" id="UP001500503">
    <property type="component" value="Unassembled WGS sequence"/>
</dbReference>
<name>A0ABP8QP47_9ACTN</name>
<dbReference type="InterPro" id="IPR052026">
    <property type="entry name" value="ExeA_AAA_ATPase_DNA-bind"/>
</dbReference>
<feature type="compositionally biased region" description="Basic and acidic residues" evidence="1">
    <location>
        <begin position="1"/>
        <end position="10"/>
    </location>
</feature>
<dbReference type="SUPFAM" id="SSF52540">
    <property type="entry name" value="P-loop containing nucleoside triphosphate hydrolases"/>
    <property type="match status" value="1"/>
</dbReference>
<sequence length="749" mass="83368">MNAPNARDEQFIDDNPFPRPSADPWELGVDVVSVPTPAIDEAMRLLDAHLAEDGAEGVVLAVSGDYGTGKTHLAAQLLRKARALPGDEARYAYVGAQEGGGGFHTLYRGNFLATFNRDDVIRHIREYYAHIVADSLENTGFPAQVTRRLRELEIDPQHFVTQFNLAESTFLQRLNADLAKVTRNEEYGTALMLLLRNDLADQVWEWLRGEEPDPLLRERGITSRIDDEPRALEAMGVLALLYRGRSRHFVLVFDELEKVLPSSSRPPAETIAAFRALTDLATRQGIFLVLCGLPEFLEAIGQNNTEHTITATISTDDGLSTDQVLTYIRRSMASTRYGPGLGPFSADIVQFIALLAGGNARRVVQICQSCYRMSLESRRVDRSMVRRAAKGRSEVVDERTVRQQIGSELQNQAREYHTDHPVGGEDGPRVPYWVPVYDTGCAIFLTDSVMDDTDAQRLISSARAVRTTAPRVRTALIVNGFVVDTVRRDLEDGFSEPPLIYARERFSEDFELLLRRLTGPLEATEDETAVIRANISRLAAAQTNAQRYMEQLALQVQSMRDTTERQYAALARDLQDLDPARRRRPLPEDVEMLFTEAVTELKALTGLDAALSEMFGAESPGSITGVLLRLHNSEAVRTVGVAKLTEAVITAFRTAVEDWHGQLDGPPSVRQLERLTVFCRAFDTVLEDLPIYQLNTLGDLLPRSSSRTAVIEHHTRSRRQTDMYGLLSELGHRVRQAFAGAGPGGLHGH</sequence>
<organism evidence="3 4">
    <name type="scientific">Actinoallomurus oryzae</name>
    <dbReference type="NCBI Taxonomy" id="502180"/>
    <lineage>
        <taxon>Bacteria</taxon>
        <taxon>Bacillati</taxon>
        <taxon>Actinomycetota</taxon>
        <taxon>Actinomycetes</taxon>
        <taxon>Streptosporangiales</taxon>
        <taxon>Thermomonosporaceae</taxon>
        <taxon>Actinoallomurus</taxon>
    </lineage>
</organism>
<dbReference type="InterPro" id="IPR003593">
    <property type="entry name" value="AAA+_ATPase"/>
</dbReference>
<dbReference type="RefSeq" id="WP_345469533.1">
    <property type="nucleotide sequence ID" value="NZ_BAABHF010000036.1"/>
</dbReference>
<dbReference type="SMART" id="SM00382">
    <property type="entry name" value="AAA"/>
    <property type="match status" value="1"/>
</dbReference>
<protein>
    <recommendedName>
        <fullName evidence="2">AAA+ ATPase domain-containing protein</fullName>
    </recommendedName>
</protein>
<gene>
    <name evidence="3" type="ORF">GCM10023191_060190</name>
</gene>
<feature type="region of interest" description="Disordered" evidence="1">
    <location>
        <begin position="1"/>
        <end position="22"/>
    </location>
</feature>
<dbReference type="InterPro" id="IPR027417">
    <property type="entry name" value="P-loop_NTPase"/>
</dbReference>
<evidence type="ECO:0000313" key="4">
    <source>
        <dbReference type="Proteomes" id="UP001500503"/>
    </source>
</evidence>
<evidence type="ECO:0000259" key="2">
    <source>
        <dbReference type="SMART" id="SM00382"/>
    </source>
</evidence>
<evidence type="ECO:0000256" key="1">
    <source>
        <dbReference type="SAM" id="MobiDB-lite"/>
    </source>
</evidence>
<evidence type="ECO:0000313" key="3">
    <source>
        <dbReference type="EMBL" id="GAA4505026.1"/>
    </source>
</evidence>
<dbReference type="PANTHER" id="PTHR35894">
    <property type="entry name" value="GENERAL SECRETION PATHWAY PROTEIN A-RELATED"/>
    <property type="match status" value="1"/>
</dbReference>
<proteinExistence type="predicted"/>
<dbReference type="PANTHER" id="PTHR35894:SF1">
    <property type="entry name" value="PHOSPHORIBULOKINASE _ URIDINE KINASE FAMILY"/>
    <property type="match status" value="1"/>
</dbReference>
<reference evidence="4" key="1">
    <citation type="journal article" date="2019" name="Int. J. Syst. Evol. Microbiol.">
        <title>The Global Catalogue of Microorganisms (GCM) 10K type strain sequencing project: providing services to taxonomists for standard genome sequencing and annotation.</title>
        <authorList>
            <consortium name="The Broad Institute Genomics Platform"/>
            <consortium name="The Broad Institute Genome Sequencing Center for Infectious Disease"/>
            <person name="Wu L."/>
            <person name="Ma J."/>
        </authorList>
    </citation>
    <scope>NUCLEOTIDE SEQUENCE [LARGE SCALE GENOMIC DNA]</scope>
    <source>
        <strain evidence="4">JCM 17933</strain>
    </source>
</reference>
<dbReference type="EMBL" id="BAABHF010000036">
    <property type="protein sequence ID" value="GAA4505026.1"/>
    <property type="molecule type" value="Genomic_DNA"/>
</dbReference>
<feature type="domain" description="AAA+ ATPase" evidence="2">
    <location>
        <begin position="56"/>
        <end position="399"/>
    </location>
</feature>